<reference evidence="8 9" key="1">
    <citation type="submission" date="2021-02" db="EMBL/GenBank/DDBJ databases">
        <title>Plant Genome Project.</title>
        <authorList>
            <person name="Zhang R.-G."/>
        </authorList>
    </citation>
    <scope>NUCLEOTIDE SEQUENCE [LARGE SCALE GENOMIC DNA]</scope>
    <source>
        <tissue evidence="8">Leaves</tissue>
    </source>
</reference>
<name>A0ABQ8HMX5_9ROSI</name>
<evidence type="ECO:0000313" key="8">
    <source>
        <dbReference type="EMBL" id="KAH7565698.1"/>
    </source>
</evidence>
<sequence length="264" mass="29498">MAYFSYKKLVLFFSCVVSFAFLAQSDQPNIPYRAVNLGNWLVTEGWIEPSLFAEIPNNDLLDGNQIQLMSTKFQKYVCAESGGGTIVVANRTSASAWENFRVRSGTRLTADYSGSSWDDSDPSVFKMSIVRTLQGEYQITNGYGPDKAPQDHWNSYITDADFNFLSSHGINAVRIPVGWWIAKDPNPPKPFVGGSLQALDNAFTWAHKYGMKVIVDLHTVQGSQNGNEHSGTRDGFQEWGDSYMPDTVAIIDFLAARFEFTNFP</sequence>
<feature type="signal peptide" evidence="5">
    <location>
        <begin position="1"/>
        <end position="25"/>
    </location>
</feature>
<dbReference type="InterPro" id="IPR017853">
    <property type="entry name" value="GH"/>
</dbReference>
<dbReference type="InterPro" id="IPR001547">
    <property type="entry name" value="Glyco_hydro_5"/>
</dbReference>
<proteinExistence type="inferred from homology"/>
<evidence type="ECO:0000313" key="9">
    <source>
        <dbReference type="Proteomes" id="UP000827721"/>
    </source>
</evidence>
<gene>
    <name evidence="8" type="ORF">JRO89_XS08G0002200</name>
</gene>
<dbReference type="Pfam" id="PF25490">
    <property type="entry name" value="DUF7910"/>
    <property type="match status" value="1"/>
</dbReference>
<evidence type="ECO:0000256" key="1">
    <source>
        <dbReference type="ARBA" id="ARBA00005641"/>
    </source>
</evidence>
<evidence type="ECO:0000256" key="3">
    <source>
        <dbReference type="ARBA" id="ARBA00023295"/>
    </source>
</evidence>
<dbReference type="SUPFAM" id="SSF51445">
    <property type="entry name" value="(Trans)glycosidases"/>
    <property type="match status" value="1"/>
</dbReference>
<keyword evidence="3 4" id="KW-0326">Glycosidase</keyword>
<evidence type="ECO:0008006" key="10">
    <source>
        <dbReference type="Google" id="ProtNLM"/>
    </source>
</evidence>
<evidence type="ECO:0000256" key="2">
    <source>
        <dbReference type="ARBA" id="ARBA00022801"/>
    </source>
</evidence>
<dbReference type="Proteomes" id="UP000827721">
    <property type="component" value="Unassembled WGS sequence"/>
</dbReference>
<evidence type="ECO:0000259" key="7">
    <source>
        <dbReference type="Pfam" id="PF25490"/>
    </source>
</evidence>
<dbReference type="EMBL" id="JAFEMO010000008">
    <property type="protein sequence ID" value="KAH7565698.1"/>
    <property type="molecule type" value="Genomic_DNA"/>
</dbReference>
<organism evidence="8 9">
    <name type="scientific">Xanthoceras sorbifolium</name>
    <dbReference type="NCBI Taxonomy" id="99658"/>
    <lineage>
        <taxon>Eukaryota</taxon>
        <taxon>Viridiplantae</taxon>
        <taxon>Streptophyta</taxon>
        <taxon>Embryophyta</taxon>
        <taxon>Tracheophyta</taxon>
        <taxon>Spermatophyta</taxon>
        <taxon>Magnoliopsida</taxon>
        <taxon>eudicotyledons</taxon>
        <taxon>Gunneridae</taxon>
        <taxon>Pentapetalae</taxon>
        <taxon>rosids</taxon>
        <taxon>malvids</taxon>
        <taxon>Sapindales</taxon>
        <taxon>Sapindaceae</taxon>
        <taxon>Xanthoceroideae</taxon>
        <taxon>Xanthoceras</taxon>
    </lineage>
</organism>
<dbReference type="InterPro" id="IPR057232">
    <property type="entry name" value="DUF7910"/>
</dbReference>
<feature type="domain" description="Glycoside hydrolase family 5" evidence="6">
    <location>
        <begin position="152"/>
        <end position="239"/>
    </location>
</feature>
<dbReference type="Pfam" id="PF00150">
    <property type="entry name" value="Cellulase"/>
    <property type="match status" value="1"/>
</dbReference>
<evidence type="ECO:0000256" key="5">
    <source>
        <dbReference type="SAM" id="SignalP"/>
    </source>
</evidence>
<comment type="caution">
    <text evidence="8">The sequence shown here is derived from an EMBL/GenBank/DDBJ whole genome shotgun (WGS) entry which is preliminary data.</text>
</comment>
<dbReference type="PANTHER" id="PTHR10551">
    <property type="entry name" value="FASCIN"/>
    <property type="match status" value="1"/>
</dbReference>
<feature type="domain" description="DUF7910" evidence="7">
    <location>
        <begin position="57"/>
        <end position="102"/>
    </location>
</feature>
<evidence type="ECO:0000259" key="6">
    <source>
        <dbReference type="Pfam" id="PF00150"/>
    </source>
</evidence>
<comment type="similarity">
    <text evidence="1 4">Belongs to the glycosyl hydrolase 5 (cellulase A) family.</text>
</comment>
<keyword evidence="9" id="KW-1185">Reference proteome</keyword>
<feature type="chain" id="PRO_5046854001" description="Mannan endo-1,4-beta-mannosidase" evidence="5">
    <location>
        <begin position="26"/>
        <end position="264"/>
    </location>
</feature>
<dbReference type="InterPro" id="IPR010431">
    <property type="entry name" value="Fascin"/>
</dbReference>
<dbReference type="Gene3D" id="2.80.10.50">
    <property type="match status" value="1"/>
</dbReference>
<protein>
    <recommendedName>
        <fullName evidence="10">Mannan endo-1,4-beta-mannosidase</fullName>
    </recommendedName>
</protein>
<dbReference type="Gene3D" id="3.20.20.80">
    <property type="entry name" value="Glycosidases"/>
    <property type="match status" value="1"/>
</dbReference>
<keyword evidence="5" id="KW-0732">Signal</keyword>
<keyword evidence="2 4" id="KW-0378">Hydrolase</keyword>
<accession>A0ABQ8HMX5</accession>
<evidence type="ECO:0000256" key="4">
    <source>
        <dbReference type="RuleBase" id="RU361153"/>
    </source>
</evidence>
<dbReference type="PANTHER" id="PTHR10551:SF13">
    <property type="entry name" value="GLUCAN 1,3-BETA-GLUCOSIDASE ARB_04467-RELATED"/>
    <property type="match status" value="1"/>
</dbReference>